<proteinExistence type="predicted"/>
<feature type="non-terminal residue" evidence="1">
    <location>
        <position position="1"/>
    </location>
</feature>
<reference evidence="1" key="1">
    <citation type="submission" date="2013-08" db="EMBL/GenBank/DDBJ databases">
        <authorList>
            <person name="Mendez C."/>
            <person name="Richter M."/>
            <person name="Ferrer M."/>
            <person name="Sanchez J."/>
        </authorList>
    </citation>
    <scope>NUCLEOTIDE SEQUENCE</scope>
</reference>
<dbReference type="EMBL" id="AUZY01007216">
    <property type="protein sequence ID" value="EQD50702.1"/>
    <property type="molecule type" value="Genomic_DNA"/>
</dbReference>
<name>T1A1F1_9ZZZZ</name>
<comment type="caution">
    <text evidence="1">The sequence shown here is derived from an EMBL/GenBank/DDBJ whole genome shotgun (WGS) entry which is preliminary data.</text>
</comment>
<reference evidence="1" key="2">
    <citation type="journal article" date="2014" name="ISME J.">
        <title>Microbial stratification in low pH oxic and suboxic macroscopic growths along an acid mine drainage.</title>
        <authorList>
            <person name="Mendez-Garcia C."/>
            <person name="Mesa V."/>
            <person name="Sprenger R.R."/>
            <person name="Richter M."/>
            <person name="Diez M.S."/>
            <person name="Solano J."/>
            <person name="Bargiela R."/>
            <person name="Golyshina O.V."/>
            <person name="Manteca A."/>
            <person name="Ramos J.L."/>
            <person name="Gallego J.R."/>
            <person name="Llorente I."/>
            <person name="Martins Dos Santos V.A."/>
            <person name="Jensen O.N."/>
            <person name="Pelaez A.I."/>
            <person name="Sanchez J."/>
            <person name="Ferrer M."/>
        </authorList>
    </citation>
    <scope>NUCLEOTIDE SEQUENCE</scope>
</reference>
<sequence>ALRERLILPIEVKSSGSQTIHFSAASGRASEQYRQLVHQTREARLLLLYAFRRVGLRGEDPWRLFSAEPDVVPLDGFAGLVSRRIPPVDQTTAGHRVLRWEKGVPLLAFLDWLLYVAS</sequence>
<accession>T1A1F1</accession>
<gene>
    <name evidence="1" type="ORF">B1B_11146</name>
</gene>
<protein>
    <submittedName>
        <fullName evidence="1">Holliday junction resolvase Hjc</fullName>
    </submittedName>
</protein>
<evidence type="ECO:0000313" key="1">
    <source>
        <dbReference type="EMBL" id="EQD50702.1"/>
    </source>
</evidence>
<dbReference type="AlphaFoldDB" id="T1A1F1"/>
<organism evidence="1">
    <name type="scientific">mine drainage metagenome</name>
    <dbReference type="NCBI Taxonomy" id="410659"/>
    <lineage>
        <taxon>unclassified sequences</taxon>
        <taxon>metagenomes</taxon>
        <taxon>ecological metagenomes</taxon>
    </lineage>
</organism>